<dbReference type="Proteomes" id="UP000685013">
    <property type="component" value="Chromosome 6"/>
</dbReference>
<comment type="caution">
    <text evidence="2">The sequence shown here is derived from an EMBL/GenBank/DDBJ whole genome shotgun (WGS) entry which is preliminary data.</text>
</comment>
<gene>
    <name evidence="2" type="ORF">SDJN03_10028</name>
</gene>
<feature type="non-terminal residue" evidence="2">
    <location>
        <position position="1"/>
    </location>
</feature>
<dbReference type="AlphaFoldDB" id="A0AAV6NI66"/>
<organism evidence="2 3">
    <name type="scientific">Cucurbita argyrosperma subsp. sororia</name>
    <dbReference type="NCBI Taxonomy" id="37648"/>
    <lineage>
        <taxon>Eukaryota</taxon>
        <taxon>Viridiplantae</taxon>
        <taxon>Streptophyta</taxon>
        <taxon>Embryophyta</taxon>
        <taxon>Tracheophyta</taxon>
        <taxon>Spermatophyta</taxon>
        <taxon>Magnoliopsida</taxon>
        <taxon>eudicotyledons</taxon>
        <taxon>Gunneridae</taxon>
        <taxon>Pentapetalae</taxon>
        <taxon>rosids</taxon>
        <taxon>fabids</taxon>
        <taxon>Cucurbitales</taxon>
        <taxon>Cucurbitaceae</taxon>
        <taxon>Cucurbiteae</taxon>
        <taxon>Cucurbita</taxon>
    </lineage>
</organism>
<feature type="region of interest" description="Disordered" evidence="1">
    <location>
        <begin position="35"/>
        <end position="87"/>
    </location>
</feature>
<evidence type="ECO:0000313" key="2">
    <source>
        <dbReference type="EMBL" id="KAG6596848.1"/>
    </source>
</evidence>
<proteinExistence type="predicted"/>
<evidence type="ECO:0000313" key="3">
    <source>
        <dbReference type="Proteomes" id="UP000685013"/>
    </source>
</evidence>
<dbReference type="EMBL" id="JAGKQH010000006">
    <property type="protein sequence ID" value="KAG6596848.1"/>
    <property type="molecule type" value="Genomic_DNA"/>
</dbReference>
<keyword evidence="3" id="KW-1185">Reference proteome</keyword>
<evidence type="ECO:0000256" key="1">
    <source>
        <dbReference type="SAM" id="MobiDB-lite"/>
    </source>
</evidence>
<accession>A0AAV6NI66</accession>
<protein>
    <submittedName>
        <fullName evidence="2">Uncharacterized protein</fullName>
    </submittedName>
</protein>
<sequence length="151" mass="16510">MMELLSKHLRRSIIHSRTRLGGCLLTLTSPCRKREHLVKEDRDPRSPRSISTGTGTNKETNGSRVGARVASVSWAGPPLGHGGPMSARPMRTLEASAHGLGWTGSHIGLVVDLGWLRVGARRRPKICMGHGNFDSNSAIWATHPSRLRFGF</sequence>
<reference evidence="2 3" key="1">
    <citation type="journal article" date="2021" name="Hortic Res">
        <title>The domestication of Cucurbita argyrosperma as revealed by the genome of its wild relative.</title>
        <authorList>
            <person name="Barrera-Redondo J."/>
            <person name="Sanchez-de la Vega G."/>
            <person name="Aguirre-Liguori J.A."/>
            <person name="Castellanos-Morales G."/>
            <person name="Gutierrez-Guerrero Y.T."/>
            <person name="Aguirre-Dugua X."/>
            <person name="Aguirre-Planter E."/>
            <person name="Tenaillon M.I."/>
            <person name="Lira-Saade R."/>
            <person name="Eguiarte L.E."/>
        </authorList>
    </citation>
    <scope>NUCLEOTIDE SEQUENCE [LARGE SCALE GENOMIC DNA]</scope>
    <source>
        <strain evidence="2">JBR-2021</strain>
    </source>
</reference>
<feature type="compositionally biased region" description="Basic and acidic residues" evidence="1">
    <location>
        <begin position="37"/>
        <end position="46"/>
    </location>
</feature>
<feature type="compositionally biased region" description="Polar residues" evidence="1">
    <location>
        <begin position="48"/>
        <end position="63"/>
    </location>
</feature>
<name>A0AAV6NI66_9ROSI</name>